<keyword evidence="4" id="KW-1185">Reference proteome</keyword>
<dbReference type="Proteomes" id="UP000070163">
    <property type="component" value="Unassembled WGS sequence"/>
</dbReference>
<dbReference type="InterPro" id="IPR011059">
    <property type="entry name" value="Metal-dep_hydrolase_composite"/>
</dbReference>
<dbReference type="Pfam" id="PF01979">
    <property type="entry name" value="Amidohydro_1"/>
    <property type="match status" value="1"/>
</dbReference>
<protein>
    <recommendedName>
        <fullName evidence="2">Amidohydrolase-related domain-containing protein</fullName>
    </recommendedName>
</protein>
<feature type="domain" description="Amidohydrolase-related" evidence="2">
    <location>
        <begin position="6"/>
        <end position="81"/>
    </location>
</feature>
<dbReference type="Gene3D" id="3.20.20.140">
    <property type="entry name" value="Metal-dependent hydrolases"/>
    <property type="match status" value="1"/>
</dbReference>
<reference evidence="3 4" key="1">
    <citation type="journal article" date="2016" name="Sci. Rep.">
        <title>Metabolic traits of an uncultured archaeal lineage -MSBL1- from brine pools of the Red Sea.</title>
        <authorList>
            <person name="Mwirichia R."/>
            <person name="Alam I."/>
            <person name="Rashid M."/>
            <person name="Vinu M."/>
            <person name="Ba-Alawi W."/>
            <person name="Anthony Kamau A."/>
            <person name="Kamanda Ngugi D."/>
            <person name="Goker M."/>
            <person name="Klenk H.P."/>
            <person name="Bajic V."/>
            <person name="Stingl U."/>
        </authorList>
    </citation>
    <scope>NUCLEOTIDE SEQUENCE [LARGE SCALE GENOMIC DNA]</scope>
    <source>
        <strain evidence="3">SCGC-AAA259A05</strain>
    </source>
</reference>
<evidence type="ECO:0000313" key="4">
    <source>
        <dbReference type="Proteomes" id="UP000070163"/>
    </source>
</evidence>
<evidence type="ECO:0000259" key="2">
    <source>
        <dbReference type="Pfam" id="PF01979"/>
    </source>
</evidence>
<dbReference type="Gene3D" id="2.30.40.10">
    <property type="entry name" value="Urease, subunit C, domain 1"/>
    <property type="match status" value="1"/>
</dbReference>
<evidence type="ECO:0000313" key="3">
    <source>
        <dbReference type="EMBL" id="KXA90210.1"/>
    </source>
</evidence>
<dbReference type="AlphaFoldDB" id="A0A133U7P6"/>
<dbReference type="SUPFAM" id="SSF51338">
    <property type="entry name" value="Composite domain of metallo-dependent hydrolases"/>
    <property type="match status" value="1"/>
</dbReference>
<dbReference type="GO" id="GO:0016810">
    <property type="term" value="F:hydrolase activity, acting on carbon-nitrogen (but not peptide) bonds"/>
    <property type="evidence" value="ECO:0007669"/>
    <property type="project" value="InterPro"/>
</dbReference>
<organism evidence="3 4">
    <name type="scientific">candidate division MSBL1 archaeon SCGC-AAA259A05</name>
    <dbReference type="NCBI Taxonomy" id="1698259"/>
    <lineage>
        <taxon>Archaea</taxon>
        <taxon>Methanobacteriati</taxon>
        <taxon>Methanobacteriota</taxon>
        <taxon>candidate division MSBL1</taxon>
    </lineage>
</organism>
<dbReference type="PANTHER" id="PTHR43794">
    <property type="entry name" value="AMINOHYDROLASE SSNA-RELATED"/>
    <property type="match status" value="1"/>
</dbReference>
<dbReference type="EMBL" id="LHXJ01000052">
    <property type="protein sequence ID" value="KXA90210.1"/>
    <property type="molecule type" value="Genomic_DNA"/>
</dbReference>
<sequence>MTGDPRAISPLEALEMATIRGAELYGMENQIGSIEPGKQADIIIIDPNPLSTPLLRGNAMDHVVKTVNSSDVEAVIVGGEILMRNGSVKTLNEQKTMKKSRKTAKKVWKYLGI</sequence>
<accession>A0A133U7P6</accession>
<keyword evidence="1" id="KW-0378">Hydrolase</keyword>
<dbReference type="InterPro" id="IPR050287">
    <property type="entry name" value="MTA/SAH_deaminase"/>
</dbReference>
<proteinExistence type="predicted"/>
<gene>
    <name evidence="3" type="ORF">AKJ57_04370</name>
</gene>
<dbReference type="InterPro" id="IPR006680">
    <property type="entry name" value="Amidohydro-rel"/>
</dbReference>
<comment type="caution">
    <text evidence="3">The sequence shown here is derived from an EMBL/GenBank/DDBJ whole genome shotgun (WGS) entry which is preliminary data.</text>
</comment>
<dbReference type="PANTHER" id="PTHR43794:SF11">
    <property type="entry name" value="AMIDOHYDROLASE-RELATED DOMAIN-CONTAINING PROTEIN"/>
    <property type="match status" value="1"/>
</dbReference>
<name>A0A133U7P6_9EURY</name>
<evidence type="ECO:0000256" key="1">
    <source>
        <dbReference type="ARBA" id="ARBA00022801"/>
    </source>
</evidence>